<dbReference type="Gene3D" id="1.10.10.10">
    <property type="entry name" value="Winged helix-like DNA-binding domain superfamily/Winged helix DNA-binding domain"/>
    <property type="match status" value="1"/>
</dbReference>
<proteinExistence type="predicted"/>
<dbReference type="GO" id="GO:0003700">
    <property type="term" value="F:DNA-binding transcription factor activity"/>
    <property type="evidence" value="ECO:0007669"/>
    <property type="project" value="InterPro"/>
</dbReference>
<dbReference type="RefSeq" id="WP_244514971.1">
    <property type="nucleotide sequence ID" value="NZ_FOCX01000007.1"/>
</dbReference>
<dbReference type="Proteomes" id="UP000198775">
    <property type="component" value="Unassembled WGS sequence"/>
</dbReference>
<dbReference type="EMBL" id="FOCX01000007">
    <property type="protein sequence ID" value="SEO00039.1"/>
    <property type="molecule type" value="Genomic_DNA"/>
</dbReference>
<evidence type="ECO:0000313" key="3">
    <source>
        <dbReference type="Proteomes" id="UP000198775"/>
    </source>
</evidence>
<evidence type="ECO:0000313" key="2">
    <source>
        <dbReference type="EMBL" id="SEO00039.1"/>
    </source>
</evidence>
<dbReference type="AlphaFoldDB" id="A0A1H8L4M3"/>
<sequence>MPSQQPEPSDEQELAEIRDEYPSGWRVLTQHESVGYMIDALMDAPDYHFSKSKLAEKAGVSRQSVHTHLDLLLRLGIVEVVDDASPAKYTLSSDNEVVRELHRLNGLVNQKLNEP</sequence>
<accession>A0A1H8L4M3</accession>
<feature type="domain" description="HTH marR-type" evidence="1">
    <location>
        <begin position="37"/>
        <end position="84"/>
    </location>
</feature>
<reference evidence="3" key="1">
    <citation type="submission" date="2016-10" db="EMBL/GenBank/DDBJ databases">
        <authorList>
            <person name="Varghese N."/>
            <person name="Submissions S."/>
        </authorList>
    </citation>
    <scope>NUCLEOTIDE SEQUENCE [LARGE SCALE GENOMIC DNA]</scope>
    <source>
        <strain evidence="3">IBRC-M 10043</strain>
    </source>
</reference>
<evidence type="ECO:0000259" key="1">
    <source>
        <dbReference type="Pfam" id="PF12802"/>
    </source>
</evidence>
<gene>
    <name evidence="2" type="ORF">SAMN05216388_100710</name>
</gene>
<dbReference type="InterPro" id="IPR036390">
    <property type="entry name" value="WH_DNA-bd_sf"/>
</dbReference>
<keyword evidence="3" id="KW-1185">Reference proteome</keyword>
<dbReference type="InterPro" id="IPR011991">
    <property type="entry name" value="ArsR-like_HTH"/>
</dbReference>
<dbReference type="InterPro" id="IPR000835">
    <property type="entry name" value="HTH_MarR-typ"/>
</dbReference>
<dbReference type="Pfam" id="PF12802">
    <property type="entry name" value="MarR_2"/>
    <property type="match status" value="1"/>
</dbReference>
<dbReference type="CDD" id="cd00090">
    <property type="entry name" value="HTH_ARSR"/>
    <property type="match status" value="1"/>
</dbReference>
<dbReference type="SUPFAM" id="SSF46785">
    <property type="entry name" value="Winged helix' DNA-binding domain"/>
    <property type="match status" value="1"/>
</dbReference>
<organism evidence="2 3">
    <name type="scientific">Halorientalis persicus</name>
    <dbReference type="NCBI Taxonomy" id="1367881"/>
    <lineage>
        <taxon>Archaea</taxon>
        <taxon>Methanobacteriati</taxon>
        <taxon>Methanobacteriota</taxon>
        <taxon>Stenosarchaea group</taxon>
        <taxon>Halobacteria</taxon>
        <taxon>Halobacteriales</taxon>
        <taxon>Haloarculaceae</taxon>
        <taxon>Halorientalis</taxon>
    </lineage>
</organism>
<name>A0A1H8L4M3_9EURY</name>
<protein>
    <submittedName>
        <fullName evidence="2">HTH domain-containing protein</fullName>
    </submittedName>
</protein>
<dbReference type="InterPro" id="IPR036388">
    <property type="entry name" value="WH-like_DNA-bd_sf"/>
</dbReference>